<evidence type="ECO:0000256" key="1">
    <source>
        <dbReference type="ARBA" id="ARBA00010617"/>
    </source>
</evidence>
<dbReference type="Proteomes" id="UP000050761">
    <property type="component" value="Unassembled WGS sequence"/>
</dbReference>
<name>A0A183G932_HELPZ</name>
<dbReference type="PRINTS" id="PR00463">
    <property type="entry name" value="EP450I"/>
</dbReference>
<dbReference type="InterPro" id="IPR036396">
    <property type="entry name" value="Cyt_P450_sf"/>
</dbReference>
<dbReference type="GO" id="GO:0006805">
    <property type="term" value="P:xenobiotic metabolic process"/>
    <property type="evidence" value="ECO:0007669"/>
    <property type="project" value="TreeGrafter"/>
</dbReference>
<dbReference type="AlphaFoldDB" id="A0A183G932"/>
<organism evidence="7 8">
    <name type="scientific">Heligmosomoides polygyrus</name>
    <name type="common">Parasitic roundworm</name>
    <dbReference type="NCBI Taxonomy" id="6339"/>
    <lineage>
        <taxon>Eukaryota</taxon>
        <taxon>Metazoa</taxon>
        <taxon>Ecdysozoa</taxon>
        <taxon>Nematoda</taxon>
        <taxon>Chromadorea</taxon>
        <taxon>Rhabditida</taxon>
        <taxon>Rhabditina</taxon>
        <taxon>Rhabditomorpha</taxon>
        <taxon>Strongyloidea</taxon>
        <taxon>Heligmosomidae</taxon>
        <taxon>Heligmosomoides</taxon>
    </lineage>
</organism>
<dbReference type="InterPro" id="IPR001128">
    <property type="entry name" value="Cyt_P450"/>
</dbReference>
<sequence length="144" mass="16254">MGPIEILLALALIVVLLCISINRLLGLPPGPVPWPLVGNTFQLSHSGIDKCLYELKKIYGDVFTLWIPFPTVIISSHEALKRTIIKDGEAYAGRPTTFFMDIFFNGNYGLFFEENDWYKSQRRFTLHTLKNLGVGKDTIKVSHA</sequence>
<evidence type="ECO:0000313" key="6">
    <source>
        <dbReference type="EMBL" id="VDP11556.1"/>
    </source>
</evidence>
<dbReference type="SUPFAM" id="SSF48264">
    <property type="entry name" value="Cytochrome P450"/>
    <property type="match status" value="1"/>
</dbReference>
<proteinExistence type="inferred from homology"/>
<dbReference type="InterPro" id="IPR050182">
    <property type="entry name" value="Cytochrome_P450_fam2"/>
</dbReference>
<accession>A0A183G932</accession>
<evidence type="ECO:0000256" key="4">
    <source>
        <dbReference type="ARBA" id="ARBA00023033"/>
    </source>
</evidence>
<dbReference type="PANTHER" id="PTHR24300:SF338">
    <property type="entry name" value="CYTOCHROME P450 CYP36A1-RELATED"/>
    <property type="match status" value="1"/>
</dbReference>
<keyword evidence="5" id="KW-0732">Signal</keyword>
<accession>A0A3P8EW91</accession>
<evidence type="ECO:0000256" key="5">
    <source>
        <dbReference type="SAM" id="SignalP"/>
    </source>
</evidence>
<evidence type="ECO:0000313" key="8">
    <source>
        <dbReference type="WBParaSite" id="HPBE_0001842901-mRNA-1"/>
    </source>
</evidence>
<dbReference type="GO" id="GO:0005737">
    <property type="term" value="C:cytoplasm"/>
    <property type="evidence" value="ECO:0007669"/>
    <property type="project" value="TreeGrafter"/>
</dbReference>
<dbReference type="PANTHER" id="PTHR24300">
    <property type="entry name" value="CYTOCHROME P450 508A4-RELATED"/>
    <property type="match status" value="1"/>
</dbReference>
<feature type="signal peptide" evidence="5">
    <location>
        <begin position="1"/>
        <end position="26"/>
    </location>
</feature>
<dbReference type="Gene3D" id="1.10.630.10">
    <property type="entry name" value="Cytochrome P450"/>
    <property type="match status" value="1"/>
</dbReference>
<comment type="similarity">
    <text evidence="1">Belongs to the cytochrome P450 family.</text>
</comment>
<gene>
    <name evidence="6" type="ORF">HPBE_LOCUS18428</name>
</gene>
<keyword evidence="2" id="KW-0479">Metal-binding</keyword>
<reference evidence="6 7" key="1">
    <citation type="submission" date="2018-11" db="EMBL/GenBank/DDBJ databases">
        <authorList>
            <consortium name="Pathogen Informatics"/>
        </authorList>
    </citation>
    <scope>NUCLEOTIDE SEQUENCE [LARGE SCALE GENOMIC DNA]</scope>
</reference>
<evidence type="ECO:0000313" key="7">
    <source>
        <dbReference type="Proteomes" id="UP000050761"/>
    </source>
</evidence>
<protein>
    <submittedName>
        <fullName evidence="8">Cytochrome P450</fullName>
    </submittedName>
</protein>
<dbReference type="WBParaSite" id="HPBE_0001842901-mRNA-1">
    <property type="protein sequence ID" value="HPBE_0001842901-mRNA-1"/>
    <property type="gene ID" value="HPBE_0001842901"/>
</dbReference>
<dbReference type="Pfam" id="PF00067">
    <property type="entry name" value="p450"/>
    <property type="match status" value="1"/>
</dbReference>
<evidence type="ECO:0000256" key="2">
    <source>
        <dbReference type="ARBA" id="ARBA00022723"/>
    </source>
</evidence>
<feature type="chain" id="PRO_5044551940" evidence="5">
    <location>
        <begin position="27"/>
        <end position="144"/>
    </location>
</feature>
<keyword evidence="4" id="KW-0560">Oxidoreductase</keyword>
<evidence type="ECO:0000256" key="3">
    <source>
        <dbReference type="ARBA" id="ARBA00023004"/>
    </source>
</evidence>
<keyword evidence="3" id="KW-0408">Iron</keyword>
<dbReference type="OrthoDB" id="9632889at2759"/>
<dbReference type="GO" id="GO:0006082">
    <property type="term" value="P:organic acid metabolic process"/>
    <property type="evidence" value="ECO:0007669"/>
    <property type="project" value="TreeGrafter"/>
</dbReference>
<dbReference type="GO" id="GO:0020037">
    <property type="term" value="F:heme binding"/>
    <property type="evidence" value="ECO:0007669"/>
    <property type="project" value="InterPro"/>
</dbReference>
<dbReference type="EMBL" id="UZAH01030679">
    <property type="protein sequence ID" value="VDP11556.1"/>
    <property type="molecule type" value="Genomic_DNA"/>
</dbReference>
<dbReference type="GO" id="GO:0016712">
    <property type="term" value="F:oxidoreductase activity, acting on paired donors, with incorporation or reduction of molecular oxygen, reduced flavin or flavoprotein as one donor, and incorporation of one atom of oxygen"/>
    <property type="evidence" value="ECO:0007669"/>
    <property type="project" value="TreeGrafter"/>
</dbReference>
<dbReference type="InterPro" id="IPR002401">
    <property type="entry name" value="Cyt_P450_E_grp-I"/>
</dbReference>
<keyword evidence="4" id="KW-0503">Monooxygenase</keyword>
<dbReference type="GO" id="GO:0005506">
    <property type="term" value="F:iron ion binding"/>
    <property type="evidence" value="ECO:0007669"/>
    <property type="project" value="InterPro"/>
</dbReference>
<keyword evidence="7" id="KW-1185">Reference proteome</keyword>
<reference evidence="8" key="2">
    <citation type="submission" date="2019-09" db="UniProtKB">
        <authorList>
            <consortium name="WormBaseParasite"/>
        </authorList>
    </citation>
    <scope>IDENTIFICATION</scope>
</reference>